<dbReference type="NCBIfam" id="NF006215">
    <property type="entry name" value="PRK08343.1-1"/>
    <property type="match status" value="1"/>
</dbReference>
<dbReference type="InterPro" id="IPR048634">
    <property type="entry name" value="SecD_SecF_C"/>
</dbReference>
<dbReference type="InterPro" id="IPR022813">
    <property type="entry name" value="SecD/SecF_arch_bac"/>
</dbReference>
<evidence type="ECO:0000256" key="5">
    <source>
        <dbReference type="ARBA" id="ARBA00022927"/>
    </source>
</evidence>
<dbReference type="PANTHER" id="PTHR30081">
    <property type="entry name" value="PROTEIN-EXPORT MEMBRANE PROTEIN SEC"/>
    <property type="match status" value="1"/>
</dbReference>
<organism evidence="11 12">
    <name type="scientific">Natrialba aegyptia DSM 13077</name>
    <dbReference type="NCBI Taxonomy" id="1227491"/>
    <lineage>
        <taxon>Archaea</taxon>
        <taxon>Methanobacteriati</taxon>
        <taxon>Methanobacteriota</taxon>
        <taxon>Stenosarchaea group</taxon>
        <taxon>Halobacteria</taxon>
        <taxon>Halobacteriales</taxon>
        <taxon>Natrialbaceae</taxon>
        <taxon>Natrialba</taxon>
    </lineage>
</organism>
<comment type="subcellular location">
    <subcellularLocation>
        <location evidence="1 9">Cell membrane</location>
        <topology evidence="1 9">Multi-pass membrane protein</topology>
    </subcellularLocation>
</comment>
<dbReference type="Pfam" id="PF02355">
    <property type="entry name" value="SecD_SecF_C"/>
    <property type="match status" value="1"/>
</dbReference>
<keyword evidence="2 9" id="KW-0813">Transport</keyword>
<name>M0BB53_9EURY</name>
<protein>
    <recommendedName>
        <fullName evidence="9">Protein-export membrane protein SecD</fullName>
    </recommendedName>
</protein>
<comment type="caution">
    <text evidence="9">Lacks conserved residue(s) required for the propagation of feature annotation.</text>
</comment>
<dbReference type="InterPro" id="IPR024912">
    <property type="entry name" value="SecD_arc"/>
</dbReference>
<evidence type="ECO:0000256" key="1">
    <source>
        <dbReference type="ARBA" id="ARBA00004651"/>
    </source>
</evidence>
<proteinExistence type="inferred from homology"/>
<dbReference type="HAMAP" id="MF_01463_A">
    <property type="entry name" value="SecD_A"/>
    <property type="match status" value="1"/>
</dbReference>
<dbReference type="PANTHER" id="PTHR30081:SF1">
    <property type="entry name" value="PROTEIN TRANSLOCASE SUBUNIT SECD"/>
    <property type="match status" value="1"/>
</dbReference>
<dbReference type="GO" id="GO:0065002">
    <property type="term" value="P:intracellular protein transmembrane transport"/>
    <property type="evidence" value="ECO:0007669"/>
    <property type="project" value="UniProtKB-UniRule"/>
</dbReference>
<dbReference type="GO" id="GO:0005886">
    <property type="term" value="C:plasma membrane"/>
    <property type="evidence" value="ECO:0007669"/>
    <property type="project" value="UniProtKB-SubCell"/>
</dbReference>
<dbReference type="Gene3D" id="1.20.1640.10">
    <property type="entry name" value="Multidrug efflux transporter AcrB transmembrane domain"/>
    <property type="match status" value="1"/>
</dbReference>
<dbReference type="AlphaFoldDB" id="M0BB53"/>
<keyword evidence="4 9" id="KW-0812">Transmembrane</keyword>
<evidence type="ECO:0000313" key="11">
    <source>
        <dbReference type="EMBL" id="ELZ07503.1"/>
    </source>
</evidence>
<feature type="transmembrane region" description="Helical" evidence="9">
    <location>
        <begin position="420"/>
        <end position="442"/>
    </location>
</feature>
<comment type="subunit">
    <text evidence="9">Part of the protein translocation apparatus. Forms a complex with SecF.</text>
</comment>
<keyword evidence="6 9" id="KW-1133">Transmembrane helix</keyword>
<comment type="caution">
    <text evidence="11">The sequence shown here is derived from an EMBL/GenBank/DDBJ whole genome shotgun (WGS) entry which is preliminary data.</text>
</comment>
<evidence type="ECO:0000256" key="3">
    <source>
        <dbReference type="ARBA" id="ARBA00022475"/>
    </source>
</evidence>
<keyword evidence="8 9" id="KW-0472">Membrane</keyword>
<keyword evidence="5 9" id="KW-0653">Protein transport</keyword>
<feature type="transmembrane region" description="Helical" evidence="9">
    <location>
        <begin position="491"/>
        <end position="511"/>
    </location>
</feature>
<evidence type="ECO:0000256" key="4">
    <source>
        <dbReference type="ARBA" id="ARBA00022692"/>
    </source>
</evidence>
<reference evidence="11 12" key="1">
    <citation type="journal article" date="2014" name="PLoS Genet.">
        <title>Phylogenetically driven sequencing of extremely halophilic archaea reveals strategies for static and dynamic osmo-response.</title>
        <authorList>
            <person name="Becker E.A."/>
            <person name="Seitzer P.M."/>
            <person name="Tritt A."/>
            <person name="Larsen D."/>
            <person name="Krusor M."/>
            <person name="Yao A.I."/>
            <person name="Wu D."/>
            <person name="Madern D."/>
            <person name="Eisen J.A."/>
            <person name="Darling A.E."/>
            <person name="Facciotti M.T."/>
        </authorList>
    </citation>
    <scope>NUCLEOTIDE SEQUENCE [LARGE SCALE GENOMIC DNA]</scope>
    <source>
        <strain evidence="11 12">DSM 13077</strain>
    </source>
</reference>
<dbReference type="Proteomes" id="UP000011591">
    <property type="component" value="Unassembled WGS sequence"/>
</dbReference>
<evidence type="ECO:0000256" key="6">
    <source>
        <dbReference type="ARBA" id="ARBA00022989"/>
    </source>
</evidence>
<feature type="transmembrane region" description="Helical" evidence="9">
    <location>
        <begin position="395"/>
        <end position="413"/>
    </location>
</feature>
<evidence type="ECO:0000259" key="10">
    <source>
        <dbReference type="Pfam" id="PF02355"/>
    </source>
</evidence>
<dbReference type="SUPFAM" id="SSF82866">
    <property type="entry name" value="Multidrug efflux transporter AcrB transmembrane domain"/>
    <property type="match status" value="1"/>
</dbReference>
<evidence type="ECO:0000256" key="9">
    <source>
        <dbReference type="HAMAP-Rule" id="MF_01463"/>
    </source>
</evidence>
<feature type="domain" description="Protein export membrane protein SecD/SecF C-terminal" evidence="10">
    <location>
        <begin position="375"/>
        <end position="533"/>
    </location>
</feature>
<dbReference type="EMBL" id="AOIP01000015">
    <property type="protein sequence ID" value="ELZ07503.1"/>
    <property type="molecule type" value="Genomic_DNA"/>
</dbReference>
<evidence type="ECO:0000256" key="2">
    <source>
        <dbReference type="ARBA" id="ARBA00022448"/>
    </source>
</evidence>
<dbReference type="Gene3D" id="3.30.70.3220">
    <property type="match status" value="1"/>
</dbReference>
<comment type="function">
    <text evidence="9">Involved in protein export.</text>
</comment>
<evidence type="ECO:0000256" key="7">
    <source>
        <dbReference type="ARBA" id="ARBA00023010"/>
    </source>
</evidence>
<dbReference type="PATRIC" id="fig|1227491.4.peg.1149"/>
<sequence>MSTNPIAFVKEYWRVILLVAFLAFALVALFIPGGIMADDSLADNLGDNETAANQSGDEGFTNLEYGIGLDGGTRVSAPATGMTVDELDIDDNEQRDIESTLYTELDIERSDATVRYHENDDRYTAEVFTENVTAAEFASALQSAGLDVTEDDVENGVTQETRDEMINTIELRVNEAGLSGGNVYQEATVDGGYYIVTEVPGMSPEELRGLLSDRGDVQIVAYHPDGNGNQTNDTVLNDDDFSDISPPAFDEQEGTHYVPVTVDNTEGSDGNSAASEFQSAMNEYGFTSEGIGQCSVHDRDAGEFNFDQDQQQWCMLTVVDDEIIDAHSMGSGLGGDMESGTWANDPGFRMIVPTQQDAQYLSVNLQSGALTAPLDFSQEQTYSTEPALADQFKTFSLLIGVLSVITVSGVVFLRYRDPRVAAPMIVTALSEVVILLGFAALIRMPIDLSHVAGFIAVVGTGVDDLIIIADEVMSDGDVSSHRVFESRFSKAFWVIGAAAATTVIALSPLAVLSLGDLRGFAIITILGVLIGVLITRPAYGGILERLLTDK</sequence>
<keyword evidence="7 9" id="KW-0811">Translocation</keyword>
<evidence type="ECO:0000313" key="12">
    <source>
        <dbReference type="Proteomes" id="UP000011591"/>
    </source>
</evidence>
<gene>
    <name evidence="9 11" type="primary">secD</name>
    <name evidence="11" type="ORF">C480_05586</name>
</gene>
<accession>M0BB53</accession>
<evidence type="ECO:0000256" key="8">
    <source>
        <dbReference type="ARBA" id="ARBA00023136"/>
    </source>
</evidence>
<keyword evidence="12" id="KW-1185">Reference proteome</keyword>
<feature type="transmembrane region" description="Helical" evidence="9">
    <location>
        <begin position="517"/>
        <end position="535"/>
    </location>
</feature>
<dbReference type="GO" id="GO:0006605">
    <property type="term" value="P:protein targeting"/>
    <property type="evidence" value="ECO:0007669"/>
    <property type="project" value="UniProtKB-UniRule"/>
</dbReference>
<dbReference type="OrthoDB" id="146638at2157"/>
<comment type="similarity">
    <text evidence="9">Belongs to the SecD/SecF family. SecD subfamily.</text>
</comment>
<keyword evidence="3 9" id="KW-1003">Cell membrane</keyword>
<dbReference type="RefSeq" id="WP_006664633.1">
    <property type="nucleotide sequence ID" value="NZ_AOIP01000015.1"/>
</dbReference>